<evidence type="ECO:0000313" key="2">
    <source>
        <dbReference type="EMBL" id="KUG16192.1"/>
    </source>
</evidence>
<sequence>MKLPGRNEFIRHLINSIHASGGLRMGGLTVSNGKKNEKKPLIKSKFHENKD</sequence>
<dbReference type="AlphaFoldDB" id="A0A0W8F5N1"/>
<name>A0A0W8F5N1_9ZZZZ</name>
<protein>
    <submittedName>
        <fullName evidence="2">Uncharacterized protein</fullName>
    </submittedName>
</protein>
<gene>
    <name evidence="2" type="ORF">ASZ90_014173</name>
</gene>
<feature type="compositionally biased region" description="Basic and acidic residues" evidence="1">
    <location>
        <begin position="34"/>
        <end position="51"/>
    </location>
</feature>
<accession>A0A0W8F5N1</accession>
<feature type="region of interest" description="Disordered" evidence="1">
    <location>
        <begin position="26"/>
        <end position="51"/>
    </location>
</feature>
<reference evidence="2" key="1">
    <citation type="journal article" date="2015" name="Proc. Natl. Acad. Sci. U.S.A.">
        <title>Networks of energetic and metabolic interactions define dynamics in microbial communities.</title>
        <authorList>
            <person name="Embree M."/>
            <person name="Liu J.K."/>
            <person name="Al-Bassam M.M."/>
            <person name="Zengler K."/>
        </authorList>
    </citation>
    <scope>NUCLEOTIDE SEQUENCE</scope>
</reference>
<organism evidence="2">
    <name type="scientific">hydrocarbon metagenome</name>
    <dbReference type="NCBI Taxonomy" id="938273"/>
    <lineage>
        <taxon>unclassified sequences</taxon>
        <taxon>metagenomes</taxon>
        <taxon>ecological metagenomes</taxon>
    </lineage>
</organism>
<proteinExistence type="predicted"/>
<evidence type="ECO:0000256" key="1">
    <source>
        <dbReference type="SAM" id="MobiDB-lite"/>
    </source>
</evidence>
<comment type="caution">
    <text evidence="2">The sequence shown here is derived from an EMBL/GenBank/DDBJ whole genome shotgun (WGS) entry which is preliminary data.</text>
</comment>
<dbReference type="EMBL" id="LNQE01001511">
    <property type="protein sequence ID" value="KUG16192.1"/>
    <property type="molecule type" value="Genomic_DNA"/>
</dbReference>